<dbReference type="CDD" id="cd07583">
    <property type="entry name" value="nitrilase_5"/>
    <property type="match status" value="1"/>
</dbReference>
<name>A0A938XVH9_9BACL</name>
<dbReference type="Pfam" id="PF00795">
    <property type="entry name" value="CN_hydrolase"/>
    <property type="match status" value="1"/>
</dbReference>
<evidence type="ECO:0000313" key="4">
    <source>
        <dbReference type="Proteomes" id="UP000717624"/>
    </source>
</evidence>
<reference evidence="3" key="1">
    <citation type="submission" date="2021-01" db="EMBL/GenBank/DDBJ databases">
        <title>Genomic Encyclopedia of Type Strains, Phase IV (KMG-IV): sequencing the most valuable type-strain genomes for metagenomic binning, comparative biology and taxonomic classification.</title>
        <authorList>
            <person name="Goeker M."/>
        </authorList>
    </citation>
    <scope>NUCLEOTIDE SEQUENCE</scope>
    <source>
        <strain evidence="3">DSM 25523</strain>
    </source>
</reference>
<sequence length="267" mass="30770">MSQKWNAALLQFDVSFGKPEENREKVRKLVERLAESEQQPDVVLLPELWDTAYDLQRLDEIADENGEQAKALLSWAARKLHSFVVGGSIAERIGDQVYNTTYVFDREGQQVGRYSKIHLFRLMDEEKYLSAGEQPGIYELDGHKVSSVICYDIRFPEWIRTYSLQGANVLFVCAQWPHPRLNHWRQLLIARAIENQMFVVACNRVGEDVNNTFCGHSMVINPWGEVLAEGLQQEEIIFAELDLSLAEEVRGKIPVFADRRPTLYKLQ</sequence>
<dbReference type="AlphaFoldDB" id="A0A938XVH9"/>
<gene>
    <name evidence="3" type="ORF">JOD01_000056</name>
</gene>
<dbReference type="EMBL" id="JAFBEB010000001">
    <property type="protein sequence ID" value="MBM7588470.1"/>
    <property type="molecule type" value="Genomic_DNA"/>
</dbReference>
<proteinExistence type="inferred from homology"/>
<evidence type="ECO:0000313" key="3">
    <source>
        <dbReference type="EMBL" id="MBM7588470.1"/>
    </source>
</evidence>
<dbReference type="InterPro" id="IPR036526">
    <property type="entry name" value="C-N_Hydrolase_sf"/>
</dbReference>
<keyword evidence="4" id="KW-1185">Reference proteome</keyword>
<dbReference type="PROSITE" id="PS50263">
    <property type="entry name" value="CN_HYDROLASE"/>
    <property type="match status" value="1"/>
</dbReference>
<comment type="caution">
    <text evidence="3">The sequence shown here is derived from an EMBL/GenBank/DDBJ whole genome shotgun (WGS) entry which is preliminary data.</text>
</comment>
<dbReference type="SUPFAM" id="SSF56317">
    <property type="entry name" value="Carbon-nitrogen hydrolase"/>
    <property type="match status" value="1"/>
</dbReference>
<dbReference type="RefSeq" id="WP_204516234.1">
    <property type="nucleotide sequence ID" value="NZ_BAABIN010000009.1"/>
</dbReference>
<dbReference type="Gene3D" id="3.60.110.10">
    <property type="entry name" value="Carbon-nitrogen hydrolase"/>
    <property type="match status" value="1"/>
</dbReference>
<accession>A0A938XVH9</accession>
<dbReference type="Proteomes" id="UP000717624">
    <property type="component" value="Unassembled WGS sequence"/>
</dbReference>
<feature type="domain" description="CN hydrolase" evidence="2">
    <location>
        <begin position="5"/>
        <end position="243"/>
    </location>
</feature>
<comment type="similarity">
    <text evidence="1">Belongs to the carbon-nitrogen hydrolase superfamily. NIT1/NIT2 family.</text>
</comment>
<evidence type="ECO:0000256" key="1">
    <source>
        <dbReference type="ARBA" id="ARBA00010613"/>
    </source>
</evidence>
<dbReference type="PANTHER" id="PTHR23088:SF27">
    <property type="entry name" value="DEAMINATED GLUTATHIONE AMIDASE"/>
    <property type="match status" value="1"/>
</dbReference>
<evidence type="ECO:0000259" key="2">
    <source>
        <dbReference type="PROSITE" id="PS50263"/>
    </source>
</evidence>
<protein>
    <submittedName>
        <fullName evidence="3">Amidohydrolase</fullName>
    </submittedName>
</protein>
<dbReference type="InterPro" id="IPR003010">
    <property type="entry name" value="C-N_Hydrolase"/>
</dbReference>
<dbReference type="PANTHER" id="PTHR23088">
    <property type="entry name" value="NITRILASE-RELATED"/>
    <property type="match status" value="1"/>
</dbReference>
<organism evidence="3 4">
    <name type="scientific">Brevibacillus fulvus</name>
    <dbReference type="NCBI Taxonomy" id="1125967"/>
    <lineage>
        <taxon>Bacteria</taxon>
        <taxon>Bacillati</taxon>
        <taxon>Bacillota</taxon>
        <taxon>Bacilli</taxon>
        <taxon>Bacillales</taxon>
        <taxon>Paenibacillaceae</taxon>
        <taxon>Brevibacillus</taxon>
    </lineage>
</organism>